<protein>
    <submittedName>
        <fullName evidence="1">Uncharacterized protein</fullName>
    </submittedName>
</protein>
<dbReference type="EMBL" id="BART01020391">
    <property type="protein sequence ID" value="GAH03498.1"/>
    <property type="molecule type" value="Genomic_DNA"/>
</dbReference>
<comment type="caution">
    <text evidence="1">The sequence shown here is derived from an EMBL/GenBank/DDBJ whole genome shotgun (WGS) entry which is preliminary data.</text>
</comment>
<sequence length="74" mass="8165">MLNLDELRAEIYGLALLKLDEEDADALTDAIMELLDDDIVDDGFGTSASVYCPECGKRTMHIVRPGDIRCSNCD</sequence>
<name>X1E4D1_9ZZZZ</name>
<reference evidence="1" key="1">
    <citation type="journal article" date="2014" name="Front. Microbiol.">
        <title>High frequency of phylogenetically diverse reductive dehalogenase-homologous genes in deep subseafloor sedimentary metagenomes.</title>
        <authorList>
            <person name="Kawai M."/>
            <person name="Futagami T."/>
            <person name="Toyoda A."/>
            <person name="Takaki Y."/>
            <person name="Nishi S."/>
            <person name="Hori S."/>
            <person name="Arai W."/>
            <person name="Tsubouchi T."/>
            <person name="Morono Y."/>
            <person name="Uchiyama I."/>
            <person name="Ito T."/>
            <person name="Fujiyama A."/>
            <person name="Inagaki F."/>
            <person name="Takami H."/>
        </authorList>
    </citation>
    <scope>NUCLEOTIDE SEQUENCE</scope>
    <source>
        <strain evidence="1">Expedition CK06-06</strain>
    </source>
</reference>
<accession>X1E4D1</accession>
<evidence type="ECO:0000313" key="1">
    <source>
        <dbReference type="EMBL" id="GAH03498.1"/>
    </source>
</evidence>
<dbReference type="AlphaFoldDB" id="X1E4D1"/>
<gene>
    <name evidence="1" type="ORF">S01H4_37901</name>
</gene>
<proteinExistence type="predicted"/>
<organism evidence="1">
    <name type="scientific">marine sediment metagenome</name>
    <dbReference type="NCBI Taxonomy" id="412755"/>
    <lineage>
        <taxon>unclassified sequences</taxon>
        <taxon>metagenomes</taxon>
        <taxon>ecological metagenomes</taxon>
    </lineage>
</organism>